<protein>
    <submittedName>
        <fullName evidence="1">Uncharacterized protein</fullName>
    </submittedName>
</protein>
<sequence length="123" mass="14087">MAKCDEGYLCEVCGSDVGAMTDSDLYLRYVIGRVDPEVLHTSPERHLRCVPGLAQYIVDEKFPPVACEGAFDKRQLDPEFVRGEEDLVTRGWRRLRELAHADLPIKDYPLEEVRAAMRERYGD</sequence>
<organism evidence="1 2">
    <name type="scientific">Posidoniimonas polymericola</name>
    <dbReference type="NCBI Taxonomy" id="2528002"/>
    <lineage>
        <taxon>Bacteria</taxon>
        <taxon>Pseudomonadati</taxon>
        <taxon>Planctomycetota</taxon>
        <taxon>Planctomycetia</taxon>
        <taxon>Pirellulales</taxon>
        <taxon>Lacipirellulaceae</taxon>
        <taxon>Posidoniimonas</taxon>
    </lineage>
</organism>
<comment type="caution">
    <text evidence="1">The sequence shown here is derived from an EMBL/GenBank/DDBJ whole genome shotgun (WGS) entry which is preliminary data.</text>
</comment>
<dbReference type="RefSeq" id="WP_146591174.1">
    <property type="nucleotide sequence ID" value="NZ_SJPO01000014.1"/>
</dbReference>
<proteinExistence type="predicted"/>
<dbReference type="OrthoDB" id="277094at2"/>
<accession>A0A5C5XU39</accession>
<dbReference type="Proteomes" id="UP000318478">
    <property type="component" value="Unassembled WGS sequence"/>
</dbReference>
<dbReference type="AlphaFoldDB" id="A0A5C5XU39"/>
<dbReference type="EMBL" id="SJPO01000014">
    <property type="protein sequence ID" value="TWT66816.1"/>
    <property type="molecule type" value="Genomic_DNA"/>
</dbReference>
<reference evidence="1 2" key="1">
    <citation type="submission" date="2019-02" db="EMBL/GenBank/DDBJ databases">
        <title>Deep-cultivation of Planctomycetes and their phenomic and genomic characterization uncovers novel biology.</title>
        <authorList>
            <person name="Wiegand S."/>
            <person name="Jogler M."/>
            <person name="Boedeker C."/>
            <person name="Pinto D."/>
            <person name="Vollmers J."/>
            <person name="Rivas-Marin E."/>
            <person name="Kohn T."/>
            <person name="Peeters S.H."/>
            <person name="Heuer A."/>
            <person name="Rast P."/>
            <person name="Oberbeckmann S."/>
            <person name="Bunk B."/>
            <person name="Jeske O."/>
            <person name="Meyerdierks A."/>
            <person name="Storesund J.E."/>
            <person name="Kallscheuer N."/>
            <person name="Luecker S."/>
            <person name="Lage O.M."/>
            <person name="Pohl T."/>
            <person name="Merkel B.J."/>
            <person name="Hornburger P."/>
            <person name="Mueller R.-W."/>
            <person name="Bruemmer F."/>
            <person name="Labrenz M."/>
            <person name="Spormann A.M."/>
            <person name="Op Den Camp H."/>
            <person name="Overmann J."/>
            <person name="Amann R."/>
            <person name="Jetten M.S.M."/>
            <person name="Mascher T."/>
            <person name="Medema M.H."/>
            <person name="Devos D.P."/>
            <person name="Kaster A.-K."/>
            <person name="Ovreas L."/>
            <person name="Rohde M."/>
            <person name="Galperin M.Y."/>
            <person name="Jogler C."/>
        </authorList>
    </citation>
    <scope>NUCLEOTIDE SEQUENCE [LARGE SCALE GENOMIC DNA]</scope>
    <source>
        <strain evidence="1 2">Pla123a</strain>
    </source>
</reference>
<evidence type="ECO:0000313" key="1">
    <source>
        <dbReference type="EMBL" id="TWT66816.1"/>
    </source>
</evidence>
<name>A0A5C5XU39_9BACT</name>
<keyword evidence="2" id="KW-1185">Reference proteome</keyword>
<gene>
    <name evidence="1" type="ORF">Pla123a_45140</name>
</gene>
<evidence type="ECO:0000313" key="2">
    <source>
        <dbReference type="Proteomes" id="UP000318478"/>
    </source>
</evidence>